<evidence type="ECO:0000256" key="1">
    <source>
        <dbReference type="ARBA" id="ARBA00004651"/>
    </source>
</evidence>
<evidence type="ECO:0000256" key="4">
    <source>
        <dbReference type="ARBA" id="ARBA00022989"/>
    </source>
</evidence>
<reference evidence="8 9" key="1">
    <citation type="submission" date="2019-08" db="EMBL/GenBank/DDBJ databases">
        <title>In-depth cultivation of the pig gut microbiome towards novel bacterial diversity and tailored functional studies.</title>
        <authorList>
            <person name="Wylensek D."/>
            <person name="Hitch T.C.A."/>
            <person name="Clavel T."/>
        </authorList>
    </citation>
    <scope>NUCLEOTIDE SEQUENCE [LARGE SCALE GENOMIC DNA]</scope>
    <source>
        <strain evidence="8 9">WCA-389-WT-23B</strain>
    </source>
</reference>
<gene>
    <name evidence="8" type="ORF">FYJ45_02105</name>
</gene>
<dbReference type="AlphaFoldDB" id="A0A6N7VVW6"/>
<dbReference type="InterPro" id="IPR038323">
    <property type="entry name" value="ArAE_1_C_sf"/>
</dbReference>
<dbReference type="Proteomes" id="UP000436047">
    <property type="component" value="Unassembled WGS sequence"/>
</dbReference>
<evidence type="ECO:0000313" key="9">
    <source>
        <dbReference type="Proteomes" id="UP000436047"/>
    </source>
</evidence>
<evidence type="ECO:0000256" key="3">
    <source>
        <dbReference type="ARBA" id="ARBA00022692"/>
    </source>
</evidence>
<evidence type="ECO:0000256" key="6">
    <source>
        <dbReference type="SAM" id="Phobius"/>
    </source>
</evidence>
<accession>A0A6N7VVW6</accession>
<feature type="transmembrane region" description="Helical" evidence="6">
    <location>
        <begin position="97"/>
        <end position="120"/>
    </location>
</feature>
<dbReference type="Gene3D" id="1.20.120.940">
    <property type="entry name" value="Putative aromatic acid exporter, C-terminal domain"/>
    <property type="match status" value="1"/>
</dbReference>
<dbReference type="Pfam" id="PF06081">
    <property type="entry name" value="ArAE_1"/>
    <property type="match status" value="1"/>
</dbReference>
<dbReference type="InterPro" id="IPR052984">
    <property type="entry name" value="UPF0421"/>
</dbReference>
<keyword evidence="4 6" id="KW-1133">Transmembrane helix</keyword>
<proteinExistence type="predicted"/>
<comment type="subcellular location">
    <subcellularLocation>
        <location evidence="1">Cell membrane</location>
        <topology evidence="1">Multi-pass membrane protein</topology>
    </subcellularLocation>
</comment>
<feature type="transmembrane region" description="Helical" evidence="6">
    <location>
        <begin position="140"/>
        <end position="161"/>
    </location>
</feature>
<name>A0A6N7VVW6_9FIRM</name>
<dbReference type="InterPro" id="IPR010343">
    <property type="entry name" value="ArAE_1"/>
</dbReference>
<dbReference type="GO" id="GO:0005886">
    <property type="term" value="C:plasma membrane"/>
    <property type="evidence" value="ECO:0007669"/>
    <property type="project" value="UniProtKB-SubCell"/>
</dbReference>
<protein>
    <recommendedName>
        <fullName evidence="7">Putative aromatic acid exporter C-terminal domain-containing protein</fullName>
    </recommendedName>
</protein>
<feature type="transmembrane region" description="Helical" evidence="6">
    <location>
        <begin position="21"/>
        <end position="42"/>
    </location>
</feature>
<evidence type="ECO:0000313" key="8">
    <source>
        <dbReference type="EMBL" id="MSS87181.1"/>
    </source>
</evidence>
<dbReference type="InterPro" id="IPR021062">
    <property type="entry name" value="ArAE_1_C"/>
</dbReference>
<dbReference type="PANTHER" id="PTHR40064">
    <property type="entry name" value="MEMBRANE PROTEIN-RELATED"/>
    <property type="match status" value="1"/>
</dbReference>
<feature type="domain" description="Putative aromatic acid exporter C-terminal" evidence="7">
    <location>
        <begin position="170"/>
        <end position="332"/>
    </location>
</feature>
<organism evidence="8 9">
    <name type="scientific">Eisenbergiella porci</name>
    <dbReference type="NCBI Taxonomy" id="2652274"/>
    <lineage>
        <taxon>Bacteria</taxon>
        <taxon>Bacillati</taxon>
        <taxon>Bacillota</taxon>
        <taxon>Clostridia</taxon>
        <taxon>Lachnospirales</taxon>
        <taxon>Lachnospiraceae</taxon>
        <taxon>Eisenbergiella</taxon>
    </lineage>
</organism>
<keyword evidence="5 6" id="KW-0472">Membrane</keyword>
<evidence type="ECO:0000256" key="5">
    <source>
        <dbReference type="ARBA" id="ARBA00023136"/>
    </source>
</evidence>
<evidence type="ECO:0000259" key="7">
    <source>
        <dbReference type="Pfam" id="PF11728"/>
    </source>
</evidence>
<keyword evidence="9" id="KW-1185">Reference proteome</keyword>
<keyword evidence="2" id="KW-1003">Cell membrane</keyword>
<dbReference type="PANTHER" id="PTHR40064:SF1">
    <property type="entry name" value="MEMBRANE PROTEIN"/>
    <property type="match status" value="1"/>
</dbReference>
<dbReference type="Pfam" id="PF11728">
    <property type="entry name" value="ArAE_1_C"/>
    <property type="match status" value="1"/>
</dbReference>
<feature type="transmembrane region" description="Helical" evidence="6">
    <location>
        <begin position="69"/>
        <end position="90"/>
    </location>
</feature>
<keyword evidence="3 6" id="KW-0812">Transmembrane</keyword>
<sequence>MINENKRRNSSKNKRNGSKKIMHTTIPALKIAAGSCISMYIARQLQLDFAASAGTITLLTLLTTRWETLKLSCYRLLSFVLSVFLCRLLFRHMPGDWLAYGMYVFLISVIFTLMDWGAVISVNAVIGTHFLETGDFSPAFIRNELALVIIGIFFAILLNLFQNNAGRRKKLLAHVRLTEGELKKILEELAAYLSGSGRQDRAWEDLELLESRLEGFREQAYEYRYNILRPHAGYYLRYFEMRTKQCLVLRNLHGELIKLSSLPGQAAAVASFMEYCASYIHEPNDPKAQLARLHGVMEQMKAEPLPGTREEFENRAALYHVLMDLEDFLLYKRTFVETMDERLRSIYWEQRSAR</sequence>
<dbReference type="EMBL" id="VUMI01000002">
    <property type="protein sequence ID" value="MSS87181.1"/>
    <property type="molecule type" value="Genomic_DNA"/>
</dbReference>
<comment type="caution">
    <text evidence="8">The sequence shown here is derived from an EMBL/GenBank/DDBJ whole genome shotgun (WGS) entry which is preliminary data.</text>
</comment>
<evidence type="ECO:0000256" key="2">
    <source>
        <dbReference type="ARBA" id="ARBA00022475"/>
    </source>
</evidence>